<comment type="caution">
    <text evidence="1">The sequence shown here is derived from an EMBL/GenBank/DDBJ whole genome shotgun (WGS) entry which is preliminary data.</text>
</comment>
<reference evidence="1" key="1">
    <citation type="journal article" date="2015" name="Nature">
        <title>Complex archaea that bridge the gap between prokaryotes and eukaryotes.</title>
        <authorList>
            <person name="Spang A."/>
            <person name="Saw J.H."/>
            <person name="Jorgensen S.L."/>
            <person name="Zaremba-Niedzwiedzka K."/>
            <person name="Martijn J."/>
            <person name="Lind A.E."/>
            <person name="van Eijk R."/>
            <person name="Schleper C."/>
            <person name="Guy L."/>
            <person name="Ettema T.J."/>
        </authorList>
    </citation>
    <scope>NUCLEOTIDE SEQUENCE</scope>
</reference>
<organism evidence="1">
    <name type="scientific">marine sediment metagenome</name>
    <dbReference type="NCBI Taxonomy" id="412755"/>
    <lineage>
        <taxon>unclassified sequences</taxon>
        <taxon>metagenomes</taxon>
        <taxon>ecological metagenomes</taxon>
    </lineage>
</organism>
<evidence type="ECO:0000313" key="1">
    <source>
        <dbReference type="EMBL" id="KKK80868.1"/>
    </source>
</evidence>
<protein>
    <submittedName>
        <fullName evidence="1">Uncharacterized protein</fullName>
    </submittedName>
</protein>
<name>A0A0F8YHK4_9ZZZZ</name>
<dbReference type="PROSITE" id="PS51257">
    <property type="entry name" value="PROKAR_LIPOPROTEIN"/>
    <property type="match status" value="1"/>
</dbReference>
<accession>A0A0F8YHK4</accession>
<proteinExistence type="predicted"/>
<sequence>MRRICPLLVTLTVLTGCATTNWHAQSENEMRQVIGETVLQAVDQYQAYLRTRGEQDIQDSLKGQDNAKPTH</sequence>
<dbReference type="EMBL" id="LAZR01053383">
    <property type="protein sequence ID" value="KKK80868.1"/>
    <property type="molecule type" value="Genomic_DNA"/>
</dbReference>
<gene>
    <name evidence="1" type="ORF">LCGC14_2819190</name>
</gene>
<dbReference type="AlphaFoldDB" id="A0A0F8YHK4"/>